<dbReference type="Proteomes" id="UP000216998">
    <property type="component" value="Unassembled WGS sequence"/>
</dbReference>
<feature type="domain" description="Quinolinate phosphoribosyl transferase C-terminal" evidence="13">
    <location>
        <begin position="114"/>
        <end position="279"/>
    </location>
</feature>
<dbReference type="NCBIfam" id="TIGR00078">
    <property type="entry name" value="nadC"/>
    <property type="match status" value="1"/>
</dbReference>
<name>A0A255Z4R5_9PROT</name>
<dbReference type="PANTHER" id="PTHR32179">
    <property type="entry name" value="NICOTINATE-NUCLEOTIDE PYROPHOSPHORYLASE [CARBOXYLATING]"/>
    <property type="match status" value="1"/>
</dbReference>
<dbReference type="EC" id="2.4.2.19" evidence="5"/>
<dbReference type="SUPFAM" id="SSF54675">
    <property type="entry name" value="Nicotinate/Quinolinate PRTase N-terminal domain-like"/>
    <property type="match status" value="1"/>
</dbReference>
<dbReference type="InterPro" id="IPR027277">
    <property type="entry name" value="NadC/ModD"/>
</dbReference>
<comment type="subunit">
    <text evidence="4">Hexamer formed by 3 homodimers.</text>
</comment>
<comment type="similarity">
    <text evidence="3 12">Belongs to the NadC/ModD family.</text>
</comment>
<dbReference type="InterPro" id="IPR002638">
    <property type="entry name" value="Quinolinate_PRibosylTrfase_C"/>
</dbReference>
<dbReference type="PANTHER" id="PTHR32179:SF3">
    <property type="entry name" value="NICOTINATE-NUCLEOTIDE PYROPHOSPHORYLASE [CARBOXYLATING]"/>
    <property type="match status" value="1"/>
</dbReference>
<evidence type="ECO:0000256" key="5">
    <source>
        <dbReference type="ARBA" id="ARBA00011944"/>
    </source>
</evidence>
<keyword evidence="6" id="KW-0662">Pyridine nucleotide biosynthesis</keyword>
<dbReference type="InterPro" id="IPR013785">
    <property type="entry name" value="Aldolase_TIM"/>
</dbReference>
<comment type="pathway">
    <text evidence="2">Cofactor biosynthesis; NAD(+) biosynthesis; nicotinate D-ribonucleotide from quinolinate: step 1/1.</text>
</comment>
<dbReference type="GO" id="GO:0004514">
    <property type="term" value="F:nicotinate-nucleotide diphosphorylase (carboxylating) activity"/>
    <property type="evidence" value="ECO:0007669"/>
    <property type="project" value="UniProtKB-EC"/>
</dbReference>
<proteinExistence type="inferred from homology"/>
<feature type="domain" description="Quinolinate phosphoribosyl transferase N-terminal" evidence="14">
    <location>
        <begin position="27"/>
        <end position="112"/>
    </location>
</feature>
<evidence type="ECO:0000256" key="10">
    <source>
        <dbReference type="ARBA" id="ARBA00047445"/>
    </source>
</evidence>
<comment type="caution">
    <text evidence="15">The sequence shown here is derived from an EMBL/GenBank/DDBJ whole genome shotgun (WGS) entry which is preliminary data.</text>
</comment>
<dbReference type="EMBL" id="NOXU01000024">
    <property type="protein sequence ID" value="OYQ35875.1"/>
    <property type="molecule type" value="Genomic_DNA"/>
</dbReference>
<dbReference type="InterPro" id="IPR036068">
    <property type="entry name" value="Nicotinate_pribotase-like_C"/>
</dbReference>
<dbReference type="GO" id="GO:0034213">
    <property type="term" value="P:quinolinate catabolic process"/>
    <property type="evidence" value="ECO:0007669"/>
    <property type="project" value="TreeGrafter"/>
</dbReference>
<dbReference type="UniPathway" id="UPA00253">
    <property type="reaction ID" value="UER00331"/>
</dbReference>
<dbReference type="Pfam" id="PF01729">
    <property type="entry name" value="QRPTase_C"/>
    <property type="match status" value="1"/>
</dbReference>
<dbReference type="InterPro" id="IPR037128">
    <property type="entry name" value="Quinolinate_PRibosylTase_N_sf"/>
</dbReference>
<evidence type="ECO:0000256" key="9">
    <source>
        <dbReference type="ARBA" id="ARBA00033102"/>
    </source>
</evidence>
<accession>A0A255Z4R5</accession>
<evidence type="ECO:0000256" key="11">
    <source>
        <dbReference type="ARBA" id="ARBA00069173"/>
    </source>
</evidence>
<dbReference type="OrthoDB" id="9782546at2"/>
<evidence type="ECO:0000313" key="15">
    <source>
        <dbReference type="EMBL" id="OYQ35875.1"/>
    </source>
</evidence>
<dbReference type="Pfam" id="PF02749">
    <property type="entry name" value="QRPTase_N"/>
    <property type="match status" value="1"/>
</dbReference>
<dbReference type="AlphaFoldDB" id="A0A255Z4R5"/>
<dbReference type="Gene3D" id="3.20.20.70">
    <property type="entry name" value="Aldolase class I"/>
    <property type="match status" value="1"/>
</dbReference>
<evidence type="ECO:0000259" key="14">
    <source>
        <dbReference type="Pfam" id="PF02749"/>
    </source>
</evidence>
<sequence>MTLPLYPIQYETLIRTALAEDLGMAGDLTTDACVPADATATALFNARHDGVCAGLDAALHTFTLLDPGLSIIRHVRDGDRLVRGTTLATVRGGARPILSGERTALNLLGRLCGIATETRRLVDRIDGTGAQIVCTRKTTPGLRALEKYAVRVGGGGNHRFALDDAVLIKDNHLVAAGGLRAAVERARARAGHMVKIEVEVDNLDQLAELIELKVDAVLLDNMDPTTLRRAVEMVGGRMVTEASGGVTPETIRTIAETGVTLISLGWLTHSVKNFDIGLDFVVR</sequence>
<comment type="function">
    <text evidence="1">Involved in the catabolism of quinolinic acid (QA).</text>
</comment>
<keyword evidence="16" id="KW-1185">Reference proteome</keyword>
<organism evidence="15 16">
    <name type="scientific">Niveispirillum lacus</name>
    <dbReference type="NCBI Taxonomy" id="1981099"/>
    <lineage>
        <taxon>Bacteria</taxon>
        <taxon>Pseudomonadati</taxon>
        <taxon>Pseudomonadota</taxon>
        <taxon>Alphaproteobacteria</taxon>
        <taxon>Rhodospirillales</taxon>
        <taxon>Azospirillaceae</taxon>
        <taxon>Niveispirillum</taxon>
    </lineage>
</organism>
<dbReference type="RefSeq" id="WP_094454849.1">
    <property type="nucleotide sequence ID" value="NZ_NOXU01000024.1"/>
</dbReference>
<evidence type="ECO:0000256" key="12">
    <source>
        <dbReference type="PIRNR" id="PIRNR006250"/>
    </source>
</evidence>
<keyword evidence="7 12" id="KW-0328">Glycosyltransferase</keyword>
<dbReference type="GO" id="GO:0009435">
    <property type="term" value="P:NAD+ biosynthetic process"/>
    <property type="evidence" value="ECO:0007669"/>
    <property type="project" value="UniProtKB-UniPathway"/>
</dbReference>
<dbReference type="CDD" id="cd01572">
    <property type="entry name" value="QPRTase"/>
    <property type="match status" value="1"/>
</dbReference>
<evidence type="ECO:0000256" key="7">
    <source>
        <dbReference type="ARBA" id="ARBA00022676"/>
    </source>
</evidence>
<evidence type="ECO:0000256" key="8">
    <source>
        <dbReference type="ARBA" id="ARBA00022679"/>
    </source>
</evidence>
<comment type="catalytic activity">
    <reaction evidence="10">
        <text>nicotinate beta-D-ribonucleotide + CO2 + diphosphate = quinolinate + 5-phospho-alpha-D-ribose 1-diphosphate + 2 H(+)</text>
        <dbReference type="Rhea" id="RHEA:12733"/>
        <dbReference type="ChEBI" id="CHEBI:15378"/>
        <dbReference type="ChEBI" id="CHEBI:16526"/>
        <dbReference type="ChEBI" id="CHEBI:29959"/>
        <dbReference type="ChEBI" id="CHEBI:33019"/>
        <dbReference type="ChEBI" id="CHEBI:57502"/>
        <dbReference type="ChEBI" id="CHEBI:58017"/>
        <dbReference type="EC" id="2.4.2.19"/>
    </reaction>
</comment>
<dbReference type="Gene3D" id="3.90.1170.20">
    <property type="entry name" value="Quinolinate phosphoribosyl transferase, N-terminal domain"/>
    <property type="match status" value="1"/>
</dbReference>
<dbReference type="SUPFAM" id="SSF51690">
    <property type="entry name" value="Nicotinate/Quinolinate PRTase C-terminal domain-like"/>
    <property type="match status" value="1"/>
</dbReference>
<evidence type="ECO:0000256" key="3">
    <source>
        <dbReference type="ARBA" id="ARBA00009400"/>
    </source>
</evidence>
<gene>
    <name evidence="15" type="ORF">CHU95_06305</name>
</gene>
<dbReference type="InterPro" id="IPR004393">
    <property type="entry name" value="NadC"/>
</dbReference>
<evidence type="ECO:0000256" key="1">
    <source>
        <dbReference type="ARBA" id="ARBA00003237"/>
    </source>
</evidence>
<keyword evidence="8 12" id="KW-0808">Transferase</keyword>
<evidence type="ECO:0000256" key="4">
    <source>
        <dbReference type="ARBA" id="ARBA00011218"/>
    </source>
</evidence>
<reference evidence="15 16" key="1">
    <citation type="submission" date="2017-07" db="EMBL/GenBank/DDBJ databases">
        <title>Niveispirillum cyanobacteriorum sp. nov., isolated from cyanobacterial aggregates in a eutrophic lake.</title>
        <authorList>
            <person name="Cai H."/>
        </authorList>
    </citation>
    <scope>NUCLEOTIDE SEQUENCE [LARGE SCALE GENOMIC DNA]</scope>
    <source>
        <strain evidence="16">TH1-14</strain>
    </source>
</reference>
<evidence type="ECO:0000259" key="13">
    <source>
        <dbReference type="Pfam" id="PF01729"/>
    </source>
</evidence>
<dbReference type="GO" id="GO:0005737">
    <property type="term" value="C:cytoplasm"/>
    <property type="evidence" value="ECO:0007669"/>
    <property type="project" value="TreeGrafter"/>
</dbReference>
<dbReference type="FunFam" id="3.20.20.70:FF:000030">
    <property type="entry name" value="Nicotinate-nucleotide pyrophosphorylase, carboxylating"/>
    <property type="match status" value="1"/>
</dbReference>
<evidence type="ECO:0000256" key="2">
    <source>
        <dbReference type="ARBA" id="ARBA00004893"/>
    </source>
</evidence>
<dbReference type="FunFam" id="3.90.1170.20:FF:000001">
    <property type="entry name" value="Nicotinate-nucleotide diphosphorylase (Carboxylating)"/>
    <property type="match status" value="1"/>
</dbReference>
<evidence type="ECO:0000313" key="16">
    <source>
        <dbReference type="Proteomes" id="UP000216998"/>
    </source>
</evidence>
<evidence type="ECO:0000256" key="6">
    <source>
        <dbReference type="ARBA" id="ARBA00022642"/>
    </source>
</evidence>
<dbReference type="InterPro" id="IPR022412">
    <property type="entry name" value="Quinolinate_PRibosylTrfase_N"/>
</dbReference>
<dbReference type="PIRSF" id="PIRSF006250">
    <property type="entry name" value="NadC_ModD"/>
    <property type="match status" value="1"/>
</dbReference>
<protein>
    <recommendedName>
        <fullName evidence="11">Probable nicotinate-nucleotide pyrophosphorylase [carboxylating]</fullName>
        <ecNumber evidence="5">2.4.2.19</ecNumber>
    </recommendedName>
    <alternativeName>
        <fullName evidence="9">Quinolinate phosphoribosyltransferase [decarboxylating]</fullName>
    </alternativeName>
</protein>